<keyword evidence="2" id="KW-1185">Reference proteome</keyword>
<comment type="caution">
    <text evidence="1">The sequence shown here is derived from an EMBL/GenBank/DDBJ whole genome shotgun (WGS) entry which is preliminary data.</text>
</comment>
<dbReference type="AlphaFoldDB" id="R1H6C1"/>
<gene>
    <name evidence="1" type="ORF">G113_05729</name>
</gene>
<protein>
    <recommendedName>
        <fullName evidence="3">Lipoprotein</fullName>
    </recommendedName>
</protein>
<dbReference type="RefSeq" id="WP_005895192.1">
    <property type="nucleotide sequence ID" value="NZ_AQGQ01000022.1"/>
</dbReference>
<organism evidence="1 2">
    <name type="scientific">Aeromonas molluscorum 848</name>
    <dbReference type="NCBI Taxonomy" id="1268236"/>
    <lineage>
        <taxon>Bacteria</taxon>
        <taxon>Pseudomonadati</taxon>
        <taxon>Pseudomonadota</taxon>
        <taxon>Gammaproteobacteria</taxon>
        <taxon>Aeromonadales</taxon>
        <taxon>Aeromonadaceae</taxon>
        <taxon>Aeromonas</taxon>
    </lineage>
</organism>
<dbReference type="PATRIC" id="fig|1268236.3.peg.1143"/>
<sequence length="91" mass="9876">MHYLIKPLMGIALCTLLTACGDDKPTGKACLGENSDSLVENMQAQCKAGDAIATKHPAYFCDFNYAIAYNDYNSAFCIYAGALKGERTKLK</sequence>
<dbReference type="Proteomes" id="UP000013526">
    <property type="component" value="Unassembled WGS sequence"/>
</dbReference>
<dbReference type="EMBL" id="AQGQ01000022">
    <property type="protein sequence ID" value="EOD56041.1"/>
    <property type="molecule type" value="Genomic_DNA"/>
</dbReference>
<dbReference type="PROSITE" id="PS51257">
    <property type="entry name" value="PROKAR_LIPOPROTEIN"/>
    <property type="match status" value="1"/>
</dbReference>
<name>R1H6C1_9GAMM</name>
<evidence type="ECO:0008006" key="3">
    <source>
        <dbReference type="Google" id="ProtNLM"/>
    </source>
</evidence>
<evidence type="ECO:0000313" key="2">
    <source>
        <dbReference type="Proteomes" id="UP000013526"/>
    </source>
</evidence>
<reference evidence="1 2" key="1">
    <citation type="journal article" date="2013" name="Genome Announc.">
        <title>Draft Genome Sequence of Aeromonas molluscorum Strain 848TT, Isolated from Bivalve Molluscs.</title>
        <authorList>
            <person name="Spataro N."/>
            <person name="Farfan M."/>
            <person name="Albarral V."/>
            <person name="Sanglas A."/>
            <person name="Loren J.G."/>
            <person name="Fuste M.C."/>
            <person name="Bosch E."/>
        </authorList>
    </citation>
    <scope>NUCLEOTIDE SEQUENCE [LARGE SCALE GENOMIC DNA]</scope>
    <source>
        <strain evidence="1 2">848</strain>
    </source>
</reference>
<accession>R1H6C1</accession>
<evidence type="ECO:0000313" key="1">
    <source>
        <dbReference type="EMBL" id="EOD56041.1"/>
    </source>
</evidence>
<proteinExistence type="predicted"/>